<evidence type="ECO:0000256" key="1">
    <source>
        <dbReference type="SAM" id="SignalP"/>
    </source>
</evidence>
<dbReference type="eggNOG" id="ENOG502R0C5">
    <property type="taxonomic scope" value="Eukaryota"/>
</dbReference>
<evidence type="ECO:0000313" key="2">
    <source>
        <dbReference type="EMBL" id="CBZ52169.1"/>
    </source>
</evidence>
<dbReference type="OMA" id="KETIPFC"/>
<feature type="signal peptide" evidence="1">
    <location>
        <begin position="1"/>
        <end position="28"/>
    </location>
</feature>
<feature type="chain" id="PRO_5007655080" evidence="1">
    <location>
        <begin position="29"/>
        <end position="173"/>
    </location>
</feature>
<reference evidence="2" key="2">
    <citation type="submission" date="2011-03" db="EMBL/GenBank/DDBJ databases">
        <title>Comparative genomics and transcriptomics of Neospora caninum and Toxoplasma gondii.</title>
        <authorList>
            <person name="Reid A.J."/>
            <person name="Sohal A."/>
            <person name="Harris D."/>
            <person name="Quail M."/>
            <person name="Sanders M."/>
            <person name="Berriman M."/>
            <person name="Wastling J.M."/>
            <person name="Pain A."/>
        </authorList>
    </citation>
    <scope>NUCLEOTIDE SEQUENCE</scope>
    <source>
        <strain evidence="2">Liverpool</strain>
    </source>
</reference>
<dbReference type="RefSeq" id="XP_003882201.1">
    <property type="nucleotide sequence ID" value="XM_003882152.1"/>
</dbReference>
<dbReference type="GeneID" id="13443934"/>
<protein>
    <submittedName>
        <fullName evidence="2">SRS domain-containing protein</fullName>
    </submittedName>
</protein>
<gene>
    <name evidence="3" type="ORF">BN1204_019580</name>
    <name evidence="2" type="ORF">NCLIV_019580</name>
</gene>
<accession>F0VEM5</accession>
<dbReference type="OrthoDB" id="330837at2759"/>
<reference evidence="4" key="3">
    <citation type="journal article" date="2012" name="PLoS Pathog.">
        <title>Comparative genomics of the apicomplexan parasites Toxoplasma gondii and Neospora caninum: Coccidia differing in host range and transmission strategy.</title>
        <authorList>
            <person name="Reid A.J."/>
            <person name="Vermont S.J."/>
            <person name="Cotton J.A."/>
            <person name="Harris D."/>
            <person name="Hill-Cawthorne G.A."/>
            <person name="Konen-Waisman S."/>
            <person name="Latham S.M."/>
            <person name="Mourier T."/>
            <person name="Norton R."/>
            <person name="Quail M.A."/>
            <person name="Sanders M."/>
            <person name="Shanmugam D."/>
            <person name="Sohal A."/>
            <person name="Wasmuth J.D."/>
            <person name="Brunk B."/>
            <person name="Grigg M.E."/>
            <person name="Howard J.C."/>
            <person name="Parkinson J."/>
            <person name="Roos D.S."/>
            <person name="Trees A.J."/>
            <person name="Berriman M."/>
            <person name="Pain A."/>
            <person name="Wastling J.M."/>
        </authorList>
    </citation>
    <scope>NUCLEOTIDE SEQUENCE [LARGE SCALE GENOMIC DNA]</scope>
    <source>
        <strain evidence="4">Liverpool</strain>
    </source>
</reference>
<dbReference type="EMBL" id="FR823388">
    <property type="protein sequence ID" value="CBZ52169.1"/>
    <property type="molecule type" value="Genomic_DNA"/>
</dbReference>
<evidence type="ECO:0000313" key="4">
    <source>
        <dbReference type="Proteomes" id="UP000007494"/>
    </source>
</evidence>
<evidence type="ECO:0000313" key="3">
    <source>
        <dbReference type="EMBL" id="CEL66135.1"/>
    </source>
</evidence>
<reference evidence="3" key="4">
    <citation type="journal article" date="2015" name="PLoS ONE">
        <title>Comprehensive Evaluation of Toxoplasma gondii VEG and Neospora caninum LIV Genomes with Tachyzoite Stage Transcriptome and Proteome Defines Novel Transcript Features.</title>
        <authorList>
            <person name="Ramaprasad A."/>
            <person name="Mourier T."/>
            <person name="Naeem R."/>
            <person name="Malas T.B."/>
            <person name="Moussa E."/>
            <person name="Panigrahi A."/>
            <person name="Vermont S.J."/>
            <person name="Otto T.D."/>
            <person name="Wastling J."/>
            <person name="Pain A."/>
        </authorList>
    </citation>
    <scope>NUCLEOTIDE SEQUENCE</scope>
    <source>
        <strain evidence="3">Liverpool</strain>
    </source>
</reference>
<keyword evidence="1" id="KW-0732">Signal</keyword>
<dbReference type="VEuPathDB" id="ToxoDB:NCLIV_019580"/>
<keyword evidence="4" id="KW-1185">Reference proteome</keyword>
<dbReference type="InParanoid" id="F0VEM5"/>
<dbReference type="PROSITE" id="PS51257">
    <property type="entry name" value="PROKAR_LIPOPROTEIN"/>
    <property type="match status" value="1"/>
</dbReference>
<reference evidence="2" key="1">
    <citation type="submission" date="2011-02" db="EMBL/GenBank/DDBJ databases">
        <authorList>
            <person name="Aslett M."/>
        </authorList>
    </citation>
    <scope>NUCLEOTIDE SEQUENCE</scope>
    <source>
        <strain evidence="2">Liverpool</strain>
    </source>
</reference>
<proteinExistence type="predicted"/>
<name>F0VEM5_NEOCL</name>
<organism evidence="2 4">
    <name type="scientific">Neospora caninum (strain Liverpool)</name>
    <dbReference type="NCBI Taxonomy" id="572307"/>
    <lineage>
        <taxon>Eukaryota</taxon>
        <taxon>Sar</taxon>
        <taxon>Alveolata</taxon>
        <taxon>Apicomplexa</taxon>
        <taxon>Conoidasida</taxon>
        <taxon>Coccidia</taxon>
        <taxon>Eucoccidiorida</taxon>
        <taxon>Eimeriorina</taxon>
        <taxon>Sarcocystidae</taxon>
        <taxon>Neospora</taxon>
    </lineage>
</organism>
<sequence>MEKSAFFPRVVLCFVVVLSACSAWRVEGKNWSYDFKKPLDSDETRKETISPGESVSIQNSGSITLAYNPTGDTQVLRASSGDSCRDEPIELATLFPAATPAPTWMQTGSTRTLAFPTNAVPAKQTTPFCFKVTDTQKNKTLTAIIKVAGAQGLSAALGVSIGIPALAFALSSI</sequence>
<dbReference type="EMBL" id="LN714481">
    <property type="protein sequence ID" value="CEL66135.1"/>
    <property type="molecule type" value="Genomic_DNA"/>
</dbReference>
<dbReference type="Proteomes" id="UP000007494">
    <property type="component" value="Chromosome VIIa"/>
</dbReference>
<dbReference type="AlphaFoldDB" id="F0VEM5"/>